<dbReference type="RefSeq" id="XP_012650432.1">
    <property type="nucleotide sequence ID" value="XM_012794978.1"/>
</dbReference>
<reference evidence="2 3" key="1">
    <citation type="journal article" date="2012" name="Nucleic Acids Res.">
        <title>Sequencing of the smallest Apicomplexan genome from the human pathogen Babesia microti.</title>
        <authorList>
            <person name="Cornillot E."/>
            <person name="Hadj-Kaddour K."/>
            <person name="Dassouli A."/>
            <person name="Noel B."/>
            <person name="Ranwez V."/>
            <person name="Vacherie B."/>
            <person name="Augagneur Y."/>
            <person name="Bres V."/>
            <person name="Duclos A."/>
            <person name="Randazzo S."/>
            <person name="Carcy B."/>
            <person name="Debierre-Grockiego F."/>
            <person name="Delbecq S."/>
            <person name="Moubri-Menage K."/>
            <person name="Shams-Eldin H."/>
            <person name="Usmani-Brown S."/>
            <person name="Bringaud F."/>
            <person name="Wincker P."/>
            <person name="Vivares C.P."/>
            <person name="Schwarz R.T."/>
            <person name="Schetters T.P."/>
            <person name="Krause P.J."/>
            <person name="Gorenflot A."/>
            <person name="Berry V."/>
            <person name="Barbe V."/>
            <person name="Ben Mamoun C."/>
        </authorList>
    </citation>
    <scope>NUCLEOTIDE SEQUENCE [LARGE SCALE GENOMIC DNA]</scope>
    <source>
        <strain evidence="2 3">RI</strain>
    </source>
</reference>
<accession>I7IA25</accession>
<evidence type="ECO:0000313" key="3">
    <source>
        <dbReference type="Proteomes" id="UP000002899"/>
    </source>
</evidence>
<dbReference type="GeneID" id="24426478"/>
<reference evidence="2 3" key="2">
    <citation type="journal article" date="2013" name="PLoS ONE">
        <title>Whole genome mapping and re-organization of the nuclear and mitochondrial genomes of Babesia microti isolates.</title>
        <authorList>
            <person name="Cornillot E."/>
            <person name="Dassouli A."/>
            <person name="Garg A."/>
            <person name="Pachikara N."/>
            <person name="Randazzo S."/>
            <person name="Depoix D."/>
            <person name="Carcy B."/>
            <person name="Delbecq S."/>
            <person name="Frutos R."/>
            <person name="Silva J.C."/>
            <person name="Sutton R."/>
            <person name="Krause P.J."/>
            <person name="Mamoun C.B."/>
        </authorList>
    </citation>
    <scope>NUCLEOTIDE SEQUENCE [LARGE SCALE GENOMIC DNA]</scope>
    <source>
        <strain evidence="2 3">RI</strain>
    </source>
</reference>
<name>I7IA25_BABMR</name>
<proteinExistence type="predicted"/>
<feature type="coiled-coil region" evidence="1">
    <location>
        <begin position="191"/>
        <end position="218"/>
    </location>
</feature>
<sequence>MKAAWSRINKAVNGMNTISSLLYNEEDGTNEGVDPEEKIVDYTNSLLAKYTTFKVPKMLLYRINTLSAIANELNESLIKLKDGFLSNLDAEPSLRGNEWKSIDVEIQHISSEILIEQTDVICACLEVSGAIINYFDSNMNHTPPDEELERKYMETKKAYNSLNNVIQKMKSDYESEMIKKKSTLEETTSSLIASRSKISFLEKENKLLRDELESTKLTVSQVQKSLEIANEWNQELTKRVGEMKKELSENLINKDNYIDKRILVQMLKRGSESSKNVQTDEIIEILCSILGIDMNENRRSLTSEFLDFLNREAGNESPNDNNISE</sequence>
<dbReference type="AlphaFoldDB" id="I7IA25"/>
<dbReference type="Proteomes" id="UP000002899">
    <property type="component" value="Chromosome IV"/>
</dbReference>
<dbReference type="EMBL" id="LN871599">
    <property type="protein sequence ID" value="CCF76024.1"/>
    <property type="molecule type" value="Genomic_DNA"/>
</dbReference>
<organism evidence="2 3">
    <name type="scientific">Babesia microti (strain RI)</name>
    <dbReference type="NCBI Taxonomy" id="1133968"/>
    <lineage>
        <taxon>Eukaryota</taxon>
        <taxon>Sar</taxon>
        <taxon>Alveolata</taxon>
        <taxon>Apicomplexa</taxon>
        <taxon>Aconoidasida</taxon>
        <taxon>Piroplasmida</taxon>
        <taxon>Babesiidae</taxon>
        <taxon>Babesia</taxon>
    </lineage>
</organism>
<reference evidence="2 3" key="3">
    <citation type="journal article" date="2016" name="Sci. Rep.">
        <title>Genome-wide diversity and gene expression profiling of Babesia microti isolates identify polymorphic genes that mediate host-pathogen interactions.</title>
        <authorList>
            <person name="Silva J.C."/>
            <person name="Cornillot E."/>
            <person name="McCracken C."/>
            <person name="Usmani-Brown S."/>
            <person name="Dwivedi A."/>
            <person name="Ifeonu O.O."/>
            <person name="Crabtree J."/>
            <person name="Gotia H.T."/>
            <person name="Virji A.Z."/>
            <person name="Reynes C."/>
            <person name="Colinge J."/>
            <person name="Kumar V."/>
            <person name="Lawres L."/>
            <person name="Pazzi J.E."/>
            <person name="Pablo J.V."/>
            <person name="Hung C."/>
            <person name="Brancato J."/>
            <person name="Kumari P."/>
            <person name="Orvis J."/>
            <person name="Tretina K."/>
            <person name="Chibucos M."/>
            <person name="Ott S."/>
            <person name="Sadzewicz L."/>
            <person name="Sengamalay N."/>
            <person name="Shetty A.C."/>
            <person name="Su Q."/>
            <person name="Tallon L."/>
            <person name="Fraser C.M."/>
            <person name="Frutos R."/>
            <person name="Molina D.M."/>
            <person name="Krause P.J."/>
            <person name="Ben Mamoun C."/>
        </authorList>
    </citation>
    <scope>NUCLEOTIDE SEQUENCE [LARGE SCALE GENOMIC DNA]</scope>
    <source>
        <strain evidence="2 3">RI</strain>
    </source>
</reference>
<dbReference type="VEuPathDB" id="PiroplasmaDB:BmR1_04g09255"/>
<dbReference type="KEGG" id="bmic:BmR1_04g09255"/>
<evidence type="ECO:0000313" key="2">
    <source>
        <dbReference type="EMBL" id="CCF76024.1"/>
    </source>
</evidence>
<keyword evidence="1" id="KW-0175">Coiled coil</keyword>
<protein>
    <submittedName>
        <fullName evidence="2">Uncharacterized protein</fullName>
    </submittedName>
</protein>
<evidence type="ECO:0000256" key="1">
    <source>
        <dbReference type="SAM" id="Coils"/>
    </source>
</evidence>
<keyword evidence="3" id="KW-1185">Reference proteome</keyword>